<dbReference type="InterPro" id="IPR028082">
    <property type="entry name" value="Peripla_BP_I"/>
</dbReference>
<dbReference type="CDD" id="cd06341">
    <property type="entry name" value="PBP1_ABC_ligand_binding-like"/>
    <property type="match status" value="1"/>
</dbReference>
<dbReference type="PROSITE" id="PS51257">
    <property type="entry name" value="PROKAR_LIPOPROTEIN"/>
    <property type="match status" value="1"/>
</dbReference>
<evidence type="ECO:0000256" key="3">
    <source>
        <dbReference type="SAM" id="SignalP"/>
    </source>
</evidence>
<dbReference type="Proteomes" id="UP000179627">
    <property type="component" value="Unassembled WGS sequence"/>
</dbReference>
<dbReference type="Gene3D" id="3.40.50.2300">
    <property type="match status" value="2"/>
</dbReference>
<dbReference type="EMBL" id="MBLM01000129">
    <property type="protein sequence ID" value="OHV34004.1"/>
    <property type="molecule type" value="Genomic_DNA"/>
</dbReference>
<accession>A0A1S1QNT8</accession>
<organism evidence="5 6">
    <name type="scientific">Parafrankia colletiae</name>
    <dbReference type="NCBI Taxonomy" id="573497"/>
    <lineage>
        <taxon>Bacteria</taxon>
        <taxon>Bacillati</taxon>
        <taxon>Actinomycetota</taxon>
        <taxon>Actinomycetes</taxon>
        <taxon>Frankiales</taxon>
        <taxon>Frankiaceae</taxon>
        <taxon>Parafrankia</taxon>
    </lineage>
</organism>
<dbReference type="Pfam" id="PF13458">
    <property type="entry name" value="Peripla_BP_6"/>
    <property type="match status" value="1"/>
</dbReference>
<comment type="caution">
    <text evidence="5">The sequence shown here is derived from an EMBL/GenBank/DDBJ whole genome shotgun (WGS) entry which is preliminary data.</text>
</comment>
<comment type="similarity">
    <text evidence="1">Belongs to the leucine-binding protein family.</text>
</comment>
<protein>
    <submittedName>
        <fullName evidence="5">Amino acid-binding protein</fullName>
    </submittedName>
</protein>
<dbReference type="AlphaFoldDB" id="A0A1S1QNT8"/>
<evidence type="ECO:0000259" key="4">
    <source>
        <dbReference type="Pfam" id="PF13458"/>
    </source>
</evidence>
<evidence type="ECO:0000256" key="2">
    <source>
        <dbReference type="ARBA" id="ARBA00022729"/>
    </source>
</evidence>
<feature type="domain" description="Leucine-binding protein" evidence="4">
    <location>
        <begin position="51"/>
        <end position="389"/>
    </location>
</feature>
<evidence type="ECO:0000313" key="5">
    <source>
        <dbReference type="EMBL" id="OHV34004.1"/>
    </source>
</evidence>
<proteinExistence type="inferred from homology"/>
<dbReference type="SUPFAM" id="SSF53822">
    <property type="entry name" value="Periplasmic binding protein-like I"/>
    <property type="match status" value="1"/>
</dbReference>
<dbReference type="InterPro" id="IPR028081">
    <property type="entry name" value="Leu-bd"/>
</dbReference>
<dbReference type="PANTHER" id="PTHR47235">
    <property type="entry name" value="BLR6548 PROTEIN"/>
    <property type="match status" value="1"/>
</dbReference>
<keyword evidence="6" id="KW-1185">Reference proteome</keyword>
<evidence type="ECO:0000313" key="6">
    <source>
        <dbReference type="Proteomes" id="UP000179627"/>
    </source>
</evidence>
<gene>
    <name evidence="5" type="ORF">CC117_22090</name>
</gene>
<dbReference type="PANTHER" id="PTHR47235:SF1">
    <property type="entry name" value="BLR6548 PROTEIN"/>
    <property type="match status" value="1"/>
</dbReference>
<sequence length="406" mass="41719">MEEHVRSGRSAGPLGLVVAVLVAAVASCTATSADKGAAAACDAPGVTPDKVNLGMVLSDTGVGSATFSSARSGAAARIGLANEEGGVHGRTISYEWHDDASSPSQNARVTEDLIRGGGVLGVMLVSTGVGDSLPALAAEGVPVVGFGLPSWSRFPNMFSNMYEASPVTVGQYVRASGGRKVGIVATGTSAAVTENLGRYRAAFESVGLVLTDTIPFASTDSPSGVVQQLASAGADSLVSFTTPDDLARIVQAAQAANLGLAPTVSFAGYDQSLLPILGTALAGVSFPVYTRPFEAGGTALDRYRTAMARFAPEIVHPDQQFALQAYIYTDMFLRGLDLAGACPTRDGFIQALRKVSAYDAGGLIEPVNLSTNPTQPLSCYAFVRINAGGTDFEVNRQHVCADGTSS</sequence>
<name>A0A1S1QNT8_9ACTN</name>
<feature type="chain" id="PRO_5038947756" evidence="3">
    <location>
        <begin position="33"/>
        <end position="406"/>
    </location>
</feature>
<reference evidence="6" key="1">
    <citation type="submission" date="2016-07" db="EMBL/GenBank/DDBJ databases">
        <title>Sequence Frankia sp. strain CcI1.17.</title>
        <authorList>
            <person name="Ghodhbane-Gtari F."/>
            <person name="Swanson E."/>
            <person name="Gueddou A."/>
            <person name="Morris K."/>
            <person name="Hezbri K."/>
            <person name="Ktari A."/>
            <person name="Nouioui I."/>
            <person name="Abebe-Akele F."/>
            <person name="Simpson S."/>
            <person name="Thomas K."/>
            <person name="Gtari M."/>
            <person name="Tisa L.S."/>
            <person name="Hurst S."/>
        </authorList>
    </citation>
    <scope>NUCLEOTIDE SEQUENCE [LARGE SCALE GENOMIC DNA]</scope>
    <source>
        <strain evidence="6">Cc1.17</strain>
    </source>
</reference>
<evidence type="ECO:0000256" key="1">
    <source>
        <dbReference type="ARBA" id="ARBA00010062"/>
    </source>
</evidence>
<keyword evidence="2 3" id="KW-0732">Signal</keyword>
<feature type="signal peptide" evidence="3">
    <location>
        <begin position="1"/>
        <end position="32"/>
    </location>
</feature>